<keyword evidence="2" id="KW-1185">Reference proteome</keyword>
<dbReference type="PANTHER" id="PTHR12725">
    <property type="entry name" value="HALOACID DEHALOGENASE-LIKE HYDROLASE"/>
    <property type="match status" value="1"/>
</dbReference>
<dbReference type="PANTHER" id="PTHR12725:SF82">
    <property type="entry name" value="HALOACID DEHALOGENASE-LIKE HYDROLASE (HAD) SUPERFAMILY PROTEIN"/>
    <property type="match status" value="1"/>
</dbReference>
<dbReference type="Gene3D" id="3.40.50.1000">
    <property type="entry name" value="HAD superfamily/HAD-like"/>
    <property type="match status" value="1"/>
</dbReference>
<dbReference type="STRING" id="200361.A0A453JMV8"/>
<organism evidence="1 2">
    <name type="scientific">Aegilops tauschii subsp. strangulata</name>
    <name type="common">Goatgrass</name>
    <dbReference type="NCBI Taxonomy" id="200361"/>
    <lineage>
        <taxon>Eukaryota</taxon>
        <taxon>Viridiplantae</taxon>
        <taxon>Streptophyta</taxon>
        <taxon>Embryophyta</taxon>
        <taxon>Tracheophyta</taxon>
        <taxon>Spermatophyta</taxon>
        <taxon>Magnoliopsida</taxon>
        <taxon>Liliopsida</taxon>
        <taxon>Poales</taxon>
        <taxon>Poaceae</taxon>
        <taxon>BOP clade</taxon>
        <taxon>Pooideae</taxon>
        <taxon>Triticodae</taxon>
        <taxon>Triticeae</taxon>
        <taxon>Triticinae</taxon>
        <taxon>Aegilops</taxon>
    </lineage>
</organism>
<reference evidence="2" key="2">
    <citation type="journal article" date="2017" name="Nat. Plants">
        <title>The Aegilops tauschii genome reveals multiple impacts of transposons.</title>
        <authorList>
            <person name="Zhao G."/>
            <person name="Zou C."/>
            <person name="Li K."/>
            <person name="Wang K."/>
            <person name="Li T."/>
            <person name="Gao L."/>
            <person name="Zhang X."/>
            <person name="Wang H."/>
            <person name="Yang Z."/>
            <person name="Liu X."/>
            <person name="Jiang W."/>
            <person name="Mao L."/>
            <person name="Kong X."/>
            <person name="Jiao Y."/>
            <person name="Jia J."/>
        </authorList>
    </citation>
    <scope>NUCLEOTIDE SEQUENCE [LARGE SCALE GENOMIC DNA]</scope>
    <source>
        <strain evidence="2">cv. AL8/78</strain>
    </source>
</reference>
<dbReference type="Gramene" id="AET5Gv20126600.5">
    <property type="protein sequence ID" value="AET5Gv20126600.5"/>
    <property type="gene ID" value="AET5Gv20126600"/>
</dbReference>
<sequence length="287" mass="31163">FFAGFISSPSDHPFRWIFSSGSFPSHLPSLLDMQSRPDRSNLDLGGGASSLSPRTGASFGALPATSLPSAHSTAPPRHIAAVRALKKLALEDCFKRMICFETLNPSCLLLPCDQAPEIFDIAGHFAGSGSAKDPPRIPVICKPNVGAMEPALKIADVNPDPCATSLCRRIPARHAQIRPPTAGDEAYGAAMAVLERLQEPAEENRGVAPPGLRSSPLWRRRPRRWAGRVFPRLQPPCPRCRTRCPPARSASHPPGPSQQIDLGFNHELNVLVSNGNFFVTELRNWFA</sequence>
<evidence type="ECO:0000313" key="1">
    <source>
        <dbReference type="EnsemblPlants" id="AET5Gv20126600.5"/>
    </source>
</evidence>
<accession>A0A453JMV8</accession>
<proteinExistence type="predicted"/>
<evidence type="ECO:0000313" key="2">
    <source>
        <dbReference type="Proteomes" id="UP000015105"/>
    </source>
</evidence>
<dbReference type="AlphaFoldDB" id="A0A453JMV8"/>
<reference evidence="2" key="1">
    <citation type="journal article" date="2014" name="Science">
        <title>Ancient hybridizations among the ancestral genomes of bread wheat.</title>
        <authorList>
            <consortium name="International Wheat Genome Sequencing Consortium,"/>
            <person name="Marcussen T."/>
            <person name="Sandve S.R."/>
            <person name="Heier L."/>
            <person name="Spannagl M."/>
            <person name="Pfeifer M."/>
            <person name="Jakobsen K.S."/>
            <person name="Wulff B.B."/>
            <person name="Steuernagel B."/>
            <person name="Mayer K.F."/>
            <person name="Olsen O.A."/>
        </authorList>
    </citation>
    <scope>NUCLEOTIDE SEQUENCE [LARGE SCALE GENOMIC DNA]</scope>
    <source>
        <strain evidence="2">cv. AL8/78</strain>
    </source>
</reference>
<name>A0A453JMV8_AEGTS</name>
<reference evidence="1" key="5">
    <citation type="journal article" date="2021" name="G3 (Bethesda)">
        <title>Aegilops tauschii genome assembly Aet v5.0 features greater sequence contiguity and improved annotation.</title>
        <authorList>
            <person name="Wang L."/>
            <person name="Zhu T."/>
            <person name="Rodriguez J.C."/>
            <person name="Deal K.R."/>
            <person name="Dubcovsky J."/>
            <person name="McGuire P.E."/>
            <person name="Lux T."/>
            <person name="Spannagl M."/>
            <person name="Mayer K.F.X."/>
            <person name="Baldrich P."/>
            <person name="Meyers B.C."/>
            <person name="Huo N."/>
            <person name="Gu Y.Q."/>
            <person name="Zhou H."/>
            <person name="Devos K.M."/>
            <person name="Bennetzen J.L."/>
            <person name="Unver T."/>
            <person name="Budak H."/>
            <person name="Gulick P.J."/>
            <person name="Galiba G."/>
            <person name="Kalapos B."/>
            <person name="Nelson D.R."/>
            <person name="Li P."/>
            <person name="You F.M."/>
            <person name="Luo M.C."/>
            <person name="Dvorak J."/>
        </authorList>
    </citation>
    <scope>NUCLEOTIDE SEQUENCE [LARGE SCALE GENOMIC DNA]</scope>
    <source>
        <strain evidence="1">cv. AL8/78</strain>
    </source>
</reference>
<reference evidence="1" key="4">
    <citation type="submission" date="2019-03" db="UniProtKB">
        <authorList>
            <consortium name="EnsemblPlants"/>
        </authorList>
    </citation>
    <scope>IDENTIFICATION</scope>
</reference>
<dbReference type="Proteomes" id="UP000015105">
    <property type="component" value="Chromosome 5D"/>
</dbReference>
<dbReference type="EnsemblPlants" id="AET5Gv20126600.5">
    <property type="protein sequence ID" value="AET5Gv20126600.5"/>
    <property type="gene ID" value="AET5Gv20126600"/>
</dbReference>
<dbReference type="InterPro" id="IPR023214">
    <property type="entry name" value="HAD_sf"/>
</dbReference>
<dbReference type="Gramene" id="AET5Gv20126600.2">
    <property type="protein sequence ID" value="AET5Gv20126600.2"/>
    <property type="gene ID" value="AET5Gv20126600"/>
</dbReference>
<reference evidence="1" key="3">
    <citation type="journal article" date="2017" name="Nature">
        <title>Genome sequence of the progenitor of the wheat D genome Aegilops tauschii.</title>
        <authorList>
            <person name="Luo M.C."/>
            <person name="Gu Y.Q."/>
            <person name="Puiu D."/>
            <person name="Wang H."/>
            <person name="Twardziok S.O."/>
            <person name="Deal K.R."/>
            <person name="Huo N."/>
            <person name="Zhu T."/>
            <person name="Wang L."/>
            <person name="Wang Y."/>
            <person name="McGuire P.E."/>
            <person name="Liu S."/>
            <person name="Long H."/>
            <person name="Ramasamy R.K."/>
            <person name="Rodriguez J.C."/>
            <person name="Van S.L."/>
            <person name="Yuan L."/>
            <person name="Wang Z."/>
            <person name="Xia Z."/>
            <person name="Xiao L."/>
            <person name="Anderson O.D."/>
            <person name="Ouyang S."/>
            <person name="Liang Y."/>
            <person name="Zimin A.V."/>
            <person name="Pertea G."/>
            <person name="Qi P."/>
            <person name="Bennetzen J.L."/>
            <person name="Dai X."/>
            <person name="Dawson M.W."/>
            <person name="Muller H.G."/>
            <person name="Kugler K."/>
            <person name="Rivarola-Duarte L."/>
            <person name="Spannagl M."/>
            <person name="Mayer K.F.X."/>
            <person name="Lu F.H."/>
            <person name="Bevan M.W."/>
            <person name="Leroy P."/>
            <person name="Li P."/>
            <person name="You F.M."/>
            <person name="Sun Q."/>
            <person name="Liu Z."/>
            <person name="Lyons E."/>
            <person name="Wicker T."/>
            <person name="Salzberg S.L."/>
            <person name="Devos K.M."/>
            <person name="Dvorak J."/>
        </authorList>
    </citation>
    <scope>NUCLEOTIDE SEQUENCE [LARGE SCALE GENOMIC DNA]</scope>
    <source>
        <strain evidence="1">cv. AL8/78</strain>
    </source>
</reference>
<protein>
    <submittedName>
        <fullName evidence="1">Uncharacterized protein</fullName>
    </submittedName>
</protein>
<dbReference type="EnsemblPlants" id="AET5Gv20126600.2">
    <property type="protein sequence ID" value="AET5Gv20126600.2"/>
    <property type="gene ID" value="AET5Gv20126600"/>
</dbReference>